<protein>
    <recommendedName>
        <fullName evidence="4">Transposase of IS4/5 family</fullName>
    </recommendedName>
</protein>
<organism evidence="2 3">
    <name type="scientific">Consotaella salsifontis</name>
    <dbReference type="NCBI Taxonomy" id="1365950"/>
    <lineage>
        <taxon>Bacteria</taxon>
        <taxon>Pseudomonadati</taxon>
        <taxon>Pseudomonadota</taxon>
        <taxon>Alphaproteobacteria</taxon>
        <taxon>Hyphomicrobiales</taxon>
        <taxon>Aurantimonadaceae</taxon>
        <taxon>Consotaella</taxon>
    </lineage>
</organism>
<keyword evidence="3" id="KW-1185">Reference proteome</keyword>
<gene>
    <name evidence="2" type="ORF">SAMN05428963_101247</name>
</gene>
<feature type="compositionally biased region" description="Low complexity" evidence="1">
    <location>
        <begin position="190"/>
        <end position="241"/>
    </location>
</feature>
<feature type="region of interest" description="Disordered" evidence="1">
    <location>
        <begin position="127"/>
        <end position="148"/>
    </location>
</feature>
<evidence type="ECO:0000256" key="1">
    <source>
        <dbReference type="SAM" id="MobiDB-lite"/>
    </source>
</evidence>
<evidence type="ECO:0008006" key="4">
    <source>
        <dbReference type="Google" id="ProtNLM"/>
    </source>
</evidence>
<dbReference type="AlphaFoldDB" id="A0A1T4LK31"/>
<dbReference type="STRING" id="1365950.SAMN05428963_101247"/>
<evidence type="ECO:0000313" key="2">
    <source>
        <dbReference type="EMBL" id="SJZ54888.1"/>
    </source>
</evidence>
<dbReference type="Proteomes" id="UP000190135">
    <property type="component" value="Unassembled WGS sequence"/>
</dbReference>
<feature type="region of interest" description="Disordered" evidence="1">
    <location>
        <begin position="182"/>
        <end position="241"/>
    </location>
</feature>
<sequence>MGSAQWRSLTQSPGSEIVLRRHELPDEEWAVIELLLPRESRGVARVDNCRSINGILRRSRTDSSRSATGLGPALQTLHALAERRRVGPPSGSCLRDSQRRHRHDRQLLRSRPSALCRRAKKGICRSLHGPFPQRRDYQNPCPRRCPRTPSARRIGGWAGWRHPMATKLFDAVTPGATVIADEANDPRAPAPSSSVDGSSASATSSSASSSASSRCDALLRATTAAPTTSPPLSSLLPTASR</sequence>
<proteinExistence type="predicted"/>
<name>A0A1T4LK31_9HYPH</name>
<dbReference type="EMBL" id="FUXL01000001">
    <property type="protein sequence ID" value="SJZ54888.1"/>
    <property type="molecule type" value="Genomic_DNA"/>
</dbReference>
<accession>A0A1T4LK31</accession>
<feature type="region of interest" description="Disordered" evidence="1">
    <location>
        <begin position="85"/>
        <end position="106"/>
    </location>
</feature>
<reference evidence="3" key="1">
    <citation type="submission" date="2017-02" db="EMBL/GenBank/DDBJ databases">
        <authorList>
            <person name="Varghese N."/>
            <person name="Submissions S."/>
        </authorList>
    </citation>
    <scope>NUCLEOTIDE SEQUENCE [LARGE SCALE GENOMIC DNA]</scope>
    <source>
        <strain evidence="3">USBA 369</strain>
    </source>
</reference>
<evidence type="ECO:0000313" key="3">
    <source>
        <dbReference type="Proteomes" id="UP000190135"/>
    </source>
</evidence>